<dbReference type="RefSeq" id="WP_057845596.1">
    <property type="nucleotide sequence ID" value="NZ_LLYA01000170.1"/>
</dbReference>
<accession>A0A0R3MVM6</accession>
<evidence type="ECO:0000313" key="1">
    <source>
        <dbReference type="EMBL" id="KRR21696.1"/>
    </source>
</evidence>
<dbReference type="OrthoDB" id="9256152at2"/>
<dbReference type="Proteomes" id="UP000052023">
    <property type="component" value="Unassembled WGS sequence"/>
</dbReference>
<organism evidence="1 2">
    <name type="scientific">Bradyrhizobium retamae</name>
    <dbReference type="NCBI Taxonomy" id="1300035"/>
    <lineage>
        <taxon>Bacteria</taxon>
        <taxon>Pseudomonadati</taxon>
        <taxon>Pseudomonadota</taxon>
        <taxon>Alphaproteobacteria</taxon>
        <taxon>Hyphomicrobiales</taxon>
        <taxon>Nitrobacteraceae</taxon>
        <taxon>Bradyrhizobium</taxon>
    </lineage>
</organism>
<reference evidence="1 2" key="1">
    <citation type="submission" date="2014-03" db="EMBL/GenBank/DDBJ databases">
        <title>Bradyrhizobium valentinum sp. nov., isolated from effective nodules of Lupinus mariae-josephae, a lupine endemic of basic-lime soils in Eastern Spain.</title>
        <authorList>
            <person name="Duran D."/>
            <person name="Rey L."/>
            <person name="Navarro A."/>
            <person name="Busquets A."/>
            <person name="Imperial J."/>
            <person name="Ruiz-Argueso T."/>
        </authorList>
    </citation>
    <scope>NUCLEOTIDE SEQUENCE [LARGE SCALE GENOMIC DNA]</scope>
    <source>
        <strain evidence="1 2">Ro19</strain>
    </source>
</reference>
<comment type="caution">
    <text evidence="1">The sequence shown here is derived from an EMBL/GenBank/DDBJ whole genome shotgun (WGS) entry which is preliminary data.</text>
</comment>
<dbReference type="AlphaFoldDB" id="A0A0R3MVM6"/>
<evidence type="ECO:0000313" key="2">
    <source>
        <dbReference type="Proteomes" id="UP000052023"/>
    </source>
</evidence>
<gene>
    <name evidence="1" type="ORF">CQ13_06495</name>
</gene>
<proteinExistence type="predicted"/>
<sequence length="77" mass="8499">MKISQAYDFERLLKARDELKAAHRVASHGEGLGITIRGSYQDKEMIEAVKAAVVAEFDRRIAAVDAKLIALGVEIDE</sequence>
<name>A0A0R3MVM6_9BRAD</name>
<protein>
    <submittedName>
        <fullName evidence="1">Uncharacterized protein</fullName>
    </submittedName>
</protein>
<dbReference type="EMBL" id="LLYA01000170">
    <property type="protein sequence ID" value="KRR21696.1"/>
    <property type="molecule type" value="Genomic_DNA"/>
</dbReference>
<keyword evidence="2" id="KW-1185">Reference proteome</keyword>